<organism evidence="1">
    <name type="scientific">viral metagenome</name>
    <dbReference type="NCBI Taxonomy" id="1070528"/>
    <lineage>
        <taxon>unclassified sequences</taxon>
        <taxon>metagenomes</taxon>
        <taxon>organismal metagenomes</taxon>
    </lineage>
</organism>
<sequence length="31" mass="3656">MSKNKKVSSNFFSEKIYDSGFSVKFTKKQHK</sequence>
<proteinExistence type="predicted"/>
<accession>A0A6C0D3R8</accession>
<dbReference type="AlphaFoldDB" id="A0A6C0D3R8"/>
<evidence type="ECO:0000313" key="1">
    <source>
        <dbReference type="EMBL" id="QHT10910.1"/>
    </source>
</evidence>
<dbReference type="EMBL" id="MN739530">
    <property type="protein sequence ID" value="QHT10910.1"/>
    <property type="molecule type" value="Genomic_DNA"/>
</dbReference>
<reference evidence="1" key="1">
    <citation type="journal article" date="2020" name="Nature">
        <title>Giant virus diversity and host interactions through global metagenomics.</title>
        <authorList>
            <person name="Schulz F."/>
            <person name="Roux S."/>
            <person name="Paez-Espino D."/>
            <person name="Jungbluth S."/>
            <person name="Walsh D.A."/>
            <person name="Denef V.J."/>
            <person name="McMahon K.D."/>
            <person name="Konstantinidis K.T."/>
            <person name="Eloe-Fadrosh E.A."/>
            <person name="Kyrpides N.C."/>
            <person name="Woyke T."/>
        </authorList>
    </citation>
    <scope>NUCLEOTIDE SEQUENCE</scope>
    <source>
        <strain evidence="1">GVMAG-M-3300023174-111</strain>
    </source>
</reference>
<protein>
    <submittedName>
        <fullName evidence="1">Uncharacterized protein</fullName>
    </submittedName>
</protein>
<name>A0A6C0D3R8_9ZZZZ</name>